<dbReference type="Pfam" id="PF11355">
    <property type="entry name" value="DUF3157"/>
    <property type="match status" value="1"/>
</dbReference>
<dbReference type="EMBL" id="JAUFQC010000001">
    <property type="protein sequence ID" value="MDN3608594.1"/>
    <property type="molecule type" value="Genomic_DNA"/>
</dbReference>
<sequence>MNKIIGLACLLTSSVTLAQQTVTLDDGRQIQLNDDFTWSYLDAPKPTKDLSPPENLLIAQIPIIEKTVGTIVTLGNRRATMQLSDSGVDVLLDAVQYDHGQLIIPTSVTNQSSQSVILVEVEIEVAKTSGERLAKRNIKIWQSIKRLAETYLRPQQAEIGTTIKLNVDLSEQYLITAKVINVETR</sequence>
<gene>
    <name evidence="2" type="ORF">QWZ16_02250</name>
</gene>
<evidence type="ECO:0000313" key="3">
    <source>
        <dbReference type="Proteomes" id="UP001238540"/>
    </source>
</evidence>
<evidence type="ECO:0000313" key="2">
    <source>
        <dbReference type="EMBL" id="MDN3608594.1"/>
    </source>
</evidence>
<reference evidence="3" key="1">
    <citation type="journal article" date="2019" name="Int. J. Syst. Evol. Microbiol.">
        <title>The Global Catalogue of Microorganisms (GCM) 10K type strain sequencing project: providing services to taxonomists for standard genome sequencing and annotation.</title>
        <authorList>
            <consortium name="The Broad Institute Genomics Platform"/>
            <consortium name="The Broad Institute Genome Sequencing Center for Infectious Disease"/>
            <person name="Wu L."/>
            <person name="Ma J."/>
        </authorList>
    </citation>
    <scope>NUCLEOTIDE SEQUENCE [LARGE SCALE GENOMIC DNA]</scope>
    <source>
        <strain evidence="3">CECT 7398</strain>
    </source>
</reference>
<proteinExistence type="predicted"/>
<feature type="signal peptide" evidence="1">
    <location>
        <begin position="1"/>
        <end position="18"/>
    </location>
</feature>
<dbReference type="InterPro" id="IPR021501">
    <property type="entry name" value="DUF3157"/>
</dbReference>
<evidence type="ECO:0000256" key="1">
    <source>
        <dbReference type="SAM" id="SignalP"/>
    </source>
</evidence>
<organism evidence="2 3">
    <name type="scientific">Vibrio ostreicida</name>
    <dbReference type="NCBI Taxonomy" id="526588"/>
    <lineage>
        <taxon>Bacteria</taxon>
        <taxon>Pseudomonadati</taxon>
        <taxon>Pseudomonadota</taxon>
        <taxon>Gammaproteobacteria</taxon>
        <taxon>Vibrionales</taxon>
        <taxon>Vibrionaceae</taxon>
        <taxon>Vibrio</taxon>
    </lineage>
</organism>
<keyword evidence="3" id="KW-1185">Reference proteome</keyword>
<feature type="chain" id="PRO_5045211297" evidence="1">
    <location>
        <begin position="19"/>
        <end position="185"/>
    </location>
</feature>
<accession>A0ABT8BQI4</accession>
<dbReference type="Proteomes" id="UP001238540">
    <property type="component" value="Unassembled WGS sequence"/>
</dbReference>
<name>A0ABT8BQI4_9VIBR</name>
<protein>
    <submittedName>
        <fullName evidence="2">DUF3157 family protein</fullName>
    </submittedName>
</protein>
<dbReference type="RefSeq" id="WP_076590459.1">
    <property type="nucleotide sequence ID" value="NZ_JABEYA020000028.1"/>
</dbReference>
<keyword evidence="1" id="KW-0732">Signal</keyword>
<comment type="caution">
    <text evidence="2">The sequence shown here is derived from an EMBL/GenBank/DDBJ whole genome shotgun (WGS) entry which is preliminary data.</text>
</comment>